<dbReference type="AlphaFoldDB" id="A0A016TFB3"/>
<proteinExistence type="predicted"/>
<comment type="caution">
    <text evidence="1">The sequence shown here is derived from an EMBL/GenBank/DDBJ whole genome shotgun (WGS) entry which is preliminary data.</text>
</comment>
<reference evidence="2" key="1">
    <citation type="journal article" date="2015" name="Nat. Genet.">
        <title>The genome and transcriptome of the zoonotic hookworm Ancylostoma ceylanicum identify infection-specific gene families.</title>
        <authorList>
            <person name="Schwarz E.M."/>
            <person name="Hu Y."/>
            <person name="Antoshechkin I."/>
            <person name="Miller M.M."/>
            <person name="Sternberg P.W."/>
            <person name="Aroian R.V."/>
        </authorList>
    </citation>
    <scope>NUCLEOTIDE SEQUENCE</scope>
    <source>
        <strain evidence="2">HY135</strain>
    </source>
</reference>
<dbReference type="OrthoDB" id="10460480at2759"/>
<name>A0A016TFB3_9BILA</name>
<sequence length="258" mass="29627">MNNTVLNYWKFTQRSVRTIIVGSTVGLTKWSQEDWRVLDGPQNLGLILRSSRSTRIPCISFNKVRLLKSTLERLSKSVEESGVVINQCEFNNCQFQCGVYDLVTFLEISKVQRVAIIGSVTGRPIFMKYLLGSAYVKTISLAIIIGSNCSTLPLFPHAVFMPENLKIVLNAWSNGTHGTFQFFMVRTKIPVMNKPSSCKASQLDPIKDFPYLQCRRNVYTYFKNGVRMKIKREHNHWLFNCHSVGFINSYFVEHLGYF</sequence>
<dbReference type="Proteomes" id="UP000024635">
    <property type="component" value="Unassembled WGS sequence"/>
</dbReference>
<evidence type="ECO:0000313" key="1">
    <source>
        <dbReference type="EMBL" id="EYC01350.1"/>
    </source>
</evidence>
<evidence type="ECO:0000313" key="2">
    <source>
        <dbReference type="Proteomes" id="UP000024635"/>
    </source>
</evidence>
<accession>A0A016TFB3</accession>
<gene>
    <name evidence="1" type="primary">Acey_s0108.g54</name>
    <name evidence="1" type="ORF">Y032_0108g54</name>
</gene>
<keyword evidence="2" id="KW-1185">Reference proteome</keyword>
<protein>
    <submittedName>
        <fullName evidence="1">Uncharacterized protein</fullName>
    </submittedName>
</protein>
<dbReference type="EMBL" id="JARK01001444">
    <property type="protein sequence ID" value="EYC01350.1"/>
    <property type="molecule type" value="Genomic_DNA"/>
</dbReference>
<organism evidence="1 2">
    <name type="scientific">Ancylostoma ceylanicum</name>
    <dbReference type="NCBI Taxonomy" id="53326"/>
    <lineage>
        <taxon>Eukaryota</taxon>
        <taxon>Metazoa</taxon>
        <taxon>Ecdysozoa</taxon>
        <taxon>Nematoda</taxon>
        <taxon>Chromadorea</taxon>
        <taxon>Rhabditida</taxon>
        <taxon>Rhabditina</taxon>
        <taxon>Rhabditomorpha</taxon>
        <taxon>Strongyloidea</taxon>
        <taxon>Ancylostomatidae</taxon>
        <taxon>Ancylostomatinae</taxon>
        <taxon>Ancylostoma</taxon>
    </lineage>
</organism>